<name>A0AAN9SW47_PSOTE</name>
<sequence>MQDGCISPIHVSQTCQHFDWRSRHKFQCLAEKQNSTQLAEVVNLKNSYEGEEDKADSSSHLRLELYTGNTNSRALILSQEVANNAQKEVEEQLRNLKEELAKIKNENISLRLHRDEWEVRARNSIDRLYSFRKENEHQVFILKHENELMSNAEKQARQMVKSLSQRLHCLQIAMESGVEQRRKQEHIHMLQSLDLKLGTLEKEIIIGEIRHHQSVVSPNPNDNPIKFVSLSLSFFEKPSLVATEHDDSQRKWAKFEDKDQ</sequence>
<evidence type="ECO:0000313" key="2">
    <source>
        <dbReference type="EMBL" id="KAK7405779.1"/>
    </source>
</evidence>
<organism evidence="2 3">
    <name type="scientific">Psophocarpus tetragonolobus</name>
    <name type="common">Winged bean</name>
    <name type="synonym">Dolichos tetragonolobus</name>
    <dbReference type="NCBI Taxonomy" id="3891"/>
    <lineage>
        <taxon>Eukaryota</taxon>
        <taxon>Viridiplantae</taxon>
        <taxon>Streptophyta</taxon>
        <taxon>Embryophyta</taxon>
        <taxon>Tracheophyta</taxon>
        <taxon>Spermatophyta</taxon>
        <taxon>Magnoliopsida</taxon>
        <taxon>eudicotyledons</taxon>
        <taxon>Gunneridae</taxon>
        <taxon>Pentapetalae</taxon>
        <taxon>rosids</taxon>
        <taxon>fabids</taxon>
        <taxon>Fabales</taxon>
        <taxon>Fabaceae</taxon>
        <taxon>Papilionoideae</taxon>
        <taxon>50 kb inversion clade</taxon>
        <taxon>NPAAA clade</taxon>
        <taxon>indigoferoid/millettioid clade</taxon>
        <taxon>Phaseoleae</taxon>
        <taxon>Psophocarpus</taxon>
    </lineage>
</organism>
<keyword evidence="3" id="KW-1185">Reference proteome</keyword>
<accession>A0AAN9SW47</accession>
<keyword evidence="1" id="KW-0175">Coiled coil</keyword>
<dbReference type="EMBL" id="JAYMYS010000002">
    <property type="protein sequence ID" value="KAK7405779.1"/>
    <property type="molecule type" value="Genomic_DNA"/>
</dbReference>
<gene>
    <name evidence="2" type="ORF">VNO78_07388</name>
</gene>
<evidence type="ECO:0000256" key="1">
    <source>
        <dbReference type="SAM" id="Coils"/>
    </source>
</evidence>
<evidence type="ECO:0000313" key="3">
    <source>
        <dbReference type="Proteomes" id="UP001386955"/>
    </source>
</evidence>
<comment type="caution">
    <text evidence="2">The sequence shown here is derived from an EMBL/GenBank/DDBJ whole genome shotgun (WGS) entry which is preliminary data.</text>
</comment>
<feature type="coiled-coil region" evidence="1">
    <location>
        <begin position="79"/>
        <end position="113"/>
    </location>
</feature>
<proteinExistence type="predicted"/>
<dbReference type="AlphaFoldDB" id="A0AAN9SW47"/>
<protein>
    <submittedName>
        <fullName evidence="2">Uncharacterized protein</fullName>
    </submittedName>
</protein>
<dbReference type="Proteomes" id="UP001386955">
    <property type="component" value="Unassembled WGS sequence"/>
</dbReference>
<reference evidence="2 3" key="1">
    <citation type="submission" date="2024-01" db="EMBL/GenBank/DDBJ databases">
        <title>The genomes of 5 underutilized Papilionoideae crops provide insights into root nodulation and disease resistanc.</title>
        <authorList>
            <person name="Jiang F."/>
        </authorList>
    </citation>
    <scope>NUCLEOTIDE SEQUENCE [LARGE SCALE GENOMIC DNA]</scope>
    <source>
        <strain evidence="2">DUOXIRENSHENG_FW03</strain>
        <tissue evidence="2">Leaves</tissue>
    </source>
</reference>